<name>A0A6C0B927_9ZZZZ</name>
<organism evidence="1">
    <name type="scientific">viral metagenome</name>
    <dbReference type="NCBI Taxonomy" id="1070528"/>
    <lineage>
        <taxon>unclassified sequences</taxon>
        <taxon>metagenomes</taxon>
        <taxon>organismal metagenomes</taxon>
    </lineage>
</organism>
<protein>
    <submittedName>
        <fullName evidence="1">Uncharacterized protein</fullName>
    </submittedName>
</protein>
<dbReference type="AlphaFoldDB" id="A0A6C0B927"/>
<evidence type="ECO:0000313" key="1">
    <source>
        <dbReference type="EMBL" id="QHS88211.1"/>
    </source>
</evidence>
<accession>A0A6C0B927</accession>
<reference evidence="1" key="1">
    <citation type="journal article" date="2020" name="Nature">
        <title>Giant virus diversity and host interactions through global metagenomics.</title>
        <authorList>
            <person name="Schulz F."/>
            <person name="Roux S."/>
            <person name="Paez-Espino D."/>
            <person name="Jungbluth S."/>
            <person name="Walsh D.A."/>
            <person name="Denef V.J."/>
            <person name="McMahon K.D."/>
            <person name="Konstantinidis K.T."/>
            <person name="Eloe-Fadrosh E.A."/>
            <person name="Kyrpides N.C."/>
            <person name="Woyke T."/>
        </authorList>
    </citation>
    <scope>NUCLEOTIDE SEQUENCE</scope>
    <source>
        <strain evidence="1">GVMAG-M-3300010158-55</strain>
    </source>
</reference>
<dbReference type="EMBL" id="MN739094">
    <property type="protein sequence ID" value="QHS88211.1"/>
    <property type="molecule type" value="Genomic_DNA"/>
</dbReference>
<proteinExistence type="predicted"/>
<sequence>MYKILLFLGILIFILFMSSKEGFETPSVTSITDSTKSDTSGITTPSVISITDSTKSDTSGITTPSVTSITDSTKSSITTPSIGKYDYLAPIPVGNMWNPNIITKFVNRFNSGLGTGNDDKLVKPDDQQVKSFSLYALEEEAVYYINHGNFPVCLHVKDFFDANPDVYPPQKVGTLTITTKNISQFVPNRILYASFLEPKESQVNPPPESYEIYTGKKQPTGISSSSTLSPADIETLKTVSDVQSLKSICSKY</sequence>